<dbReference type="InParanoid" id="A0LG17"/>
<proteinExistence type="predicted"/>
<dbReference type="Proteomes" id="UP000001784">
    <property type="component" value="Chromosome"/>
</dbReference>
<feature type="signal peptide" evidence="1">
    <location>
        <begin position="1"/>
        <end position="27"/>
    </location>
</feature>
<evidence type="ECO:0000259" key="2">
    <source>
        <dbReference type="Pfam" id="PF18998"/>
    </source>
</evidence>
<feature type="domain" description="Bacterial repeat" evidence="2">
    <location>
        <begin position="658"/>
        <end position="730"/>
    </location>
</feature>
<dbReference type="eggNOG" id="COG4447">
    <property type="taxonomic scope" value="Bacteria"/>
</dbReference>
<dbReference type="STRING" id="335543.Sfum_0670"/>
<dbReference type="EMBL" id="CP000478">
    <property type="protein sequence ID" value="ABK16369.1"/>
    <property type="molecule type" value="Genomic_DNA"/>
</dbReference>
<dbReference type="AlphaFoldDB" id="A0LG17"/>
<feature type="chain" id="PRO_5002627200" description="Bacterial repeat domain-containing protein" evidence="1">
    <location>
        <begin position="28"/>
        <end position="1024"/>
    </location>
</feature>
<evidence type="ECO:0000313" key="4">
    <source>
        <dbReference type="Proteomes" id="UP000001784"/>
    </source>
</evidence>
<dbReference type="Pfam" id="PF18998">
    <property type="entry name" value="Flg_new_2"/>
    <property type="match status" value="6"/>
</dbReference>
<feature type="domain" description="Bacterial repeat" evidence="2">
    <location>
        <begin position="584"/>
        <end position="656"/>
    </location>
</feature>
<protein>
    <recommendedName>
        <fullName evidence="2">Bacterial repeat domain-containing protein</fullName>
    </recommendedName>
</protein>
<name>A0LG17_SYNFM</name>
<dbReference type="OrthoDB" id="8093255at2"/>
<dbReference type="RefSeq" id="WP_011697542.1">
    <property type="nucleotide sequence ID" value="NC_008554.1"/>
</dbReference>
<keyword evidence="1" id="KW-0732">Signal</keyword>
<feature type="domain" description="Bacterial repeat" evidence="2">
    <location>
        <begin position="733"/>
        <end position="804"/>
    </location>
</feature>
<dbReference type="HOGENOM" id="CLU_295419_0_0_7"/>
<keyword evidence="4" id="KW-1185">Reference proteome</keyword>
<evidence type="ECO:0000313" key="3">
    <source>
        <dbReference type="EMBL" id="ABK16369.1"/>
    </source>
</evidence>
<evidence type="ECO:0000256" key="1">
    <source>
        <dbReference type="SAM" id="SignalP"/>
    </source>
</evidence>
<reference evidence="3 4" key="1">
    <citation type="submission" date="2006-10" db="EMBL/GenBank/DDBJ databases">
        <title>Complete sequence of Syntrophobacter fumaroxidans MPOB.</title>
        <authorList>
            <consortium name="US DOE Joint Genome Institute"/>
            <person name="Copeland A."/>
            <person name="Lucas S."/>
            <person name="Lapidus A."/>
            <person name="Barry K."/>
            <person name="Detter J.C."/>
            <person name="Glavina del Rio T."/>
            <person name="Hammon N."/>
            <person name="Israni S."/>
            <person name="Pitluck S."/>
            <person name="Goltsman E.G."/>
            <person name="Martinez M."/>
            <person name="Schmutz J."/>
            <person name="Larimer F."/>
            <person name="Land M."/>
            <person name="Hauser L."/>
            <person name="Kyrpides N."/>
            <person name="Kim E."/>
            <person name="Boone D.R."/>
            <person name="Brockman F."/>
            <person name="Culley D."/>
            <person name="Ferry J."/>
            <person name="Gunsalus R."/>
            <person name="McInerney M.J."/>
            <person name="Morrison M."/>
            <person name="Plugge C."/>
            <person name="Rohlin L."/>
            <person name="Scholten J."/>
            <person name="Sieber J."/>
            <person name="Stams A.J.M."/>
            <person name="Worm P."/>
            <person name="Henstra A.M."/>
            <person name="Richardson P."/>
        </authorList>
    </citation>
    <scope>NUCLEOTIDE SEQUENCE [LARGE SCALE GENOMIC DNA]</scope>
    <source>
        <strain evidence="4">DSM 10017 / MPOB</strain>
    </source>
</reference>
<feature type="domain" description="Bacterial repeat" evidence="2">
    <location>
        <begin position="806"/>
        <end position="878"/>
    </location>
</feature>
<feature type="domain" description="Bacterial repeat" evidence="2">
    <location>
        <begin position="881"/>
        <end position="952"/>
    </location>
</feature>
<dbReference type="InterPro" id="IPR044060">
    <property type="entry name" value="Bacterial_rp_domain"/>
</dbReference>
<feature type="domain" description="Bacterial repeat" evidence="2">
    <location>
        <begin position="955"/>
        <end position="1024"/>
    </location>
</feature>
<accession>A0LG17</accession>
<organism evidence="3 4">
    <name type="scientific">Syntrophobacter fumaroxidans (strain DSM 10017 / MPOB)</name>
    <dbReference type="NCBI Taxonomy" id="335543"/>
    <lineage>
        <taxon>Bacteria</taxon>
        <taxon>Pseudomonadati</taxon>
        <taxon>Thermodesulfobacteriota</taxon>
        <taxon>Syntrophobacteria</taxon>
        <taxon>Syntrophobacterales</taxon>
        <taxon>Syntrophobacteraceae</taxon>
        <taxon>Syntrophobacter</taxon>
    </lineage>
</organism>
<dbReference type="KEGG" id="sfu:Sfum_0670"/>
<gene>
    <name evidence="3" type="ordered locus">Sfum_0670</name>
</gene>
<sequence precursor="true">MSTRWVKSVLAICLILGMLFSASNAPAEWKWEFPTKSTGDLRGVWGFSASDIVGVGTYGTISRYDGVSWTPMFSGTHQNLSGIWGVSSADLYAVGDSGTILHYDGSAWSPVVGGISQHLYCIWGTSADDIFAGGANGTILHYDGLSWSQMTVPVTVSLYGIWGTSAQDLFAVGAGGTILHYDGFSWGIMTSGVSSELRSLWGASSADVFAAGLSGTILHYDGTEWEPMDSGTSQNLLDIMGTSVADIFAAGSMGTILHFDGSGWTSMASGTTRDLYGLWEASPTNVIAVGPNETVRRFDGTTWSNGATWTSIGSGTIQAVWGTSTSNVFAVGSIGLILHFDGSQWGNMNGAGLLGTPFLEGIWGASPSDVYAIGRSGALFKFDGSSWTQQMFPQYYSRDVYGIWGTSSSDIFAVGNGIRHYDGSSWSYTSPTPYLLYSVWGLSSSDVYAVGQYGTVMHYDGSSWTSMNAGLAGSFEPVGVWGTSPDNVFVASGGALYRYDGFGWNTVSYGSPGINPACIVGTPGSELFAGGDFGTILQYTGSSWDRSLVIGGYHNNIVGLYVVPGPRLYALTDKKGLLYNDSFYKITAAAGPNGTISPEGQIDTLEGGARTFSITADSGWHVEDVLVDGTSAGATTSYTFTNMTANHTISAAFAADTYTITASAGANGSIAPQGAVSVNHGSDQTFTITPATGYHVADVLVDGTSAGATTSYTFTNVTANHTISATFAVNTYIITASAGANGSIAPQGAVSVNHGSDQTFTITPATGYHVADVLVDGTLVGATTSYTFTNVTANHTISAAFAADTYTITASAGANGSIAPQGAVSVNHGSDQTFTITPAAGYHVADVLVDGTSAGATTSYTFTNVTANHTISATFAVNTYIITASAGANGSIAPQGAVSVNHGSDQTFTITPATGYHVADVLVDGTSVGATTSYTFANVTANHTISATFAVNTYIITASAGTGGTISPSGQVSVQHGDSRLFTITPKKGRRVAKVLVDGVSVGAVTQYTFTNVTSAHTIRATFK</sequence>